<feature type="region of interest" description="Disordered" evidence="1">
    <location>
        <begin position="69"/>
        <end position="120"/>
    </location>
</feature>
<proteinExistence type="predicted"/>
<evidence type="ECO:0000313" key="3">
    <source>
        <dbReference type="EMBL" id="QFZ21924.1"/>
    </source>
</evidence>
<dbReference type="Proteomes" id="UP000325787">
    <property type="component" value="Chromosome"/>
</dbReference>
<feature type="region of interest" description="Disordered" evidence="1">
    <location>
        <begin position="1"/>
        <end position="37"/>
    </location>
</feature>
<organism evidence="3 4">
    <name type="scientific">Saccharothrix syringae</name>
    <name type="common">Nocardiopsis syringae</name>
    <dbReference type="NCBI Taxonomy" id="103733"/>
    <lineage>
        <taxon>Bacteria</taxon>
        <taxon>Bacillati</taxon>
        <taxon>Actinomycetota</taxon>
        <taxon>Actinomycetes</taxon>
        <taxon>Pseudonocardiales</taxon>
        <taxon>Pseudonocardiaceae</taxon>
        <taxon>Saccharothrix</taxon>
    </lineage>
</organism>
<feature type="compositionally biased region" description="Pro residues" evidence="1">
    <location>
        <begin position="7"/>
        <end position="16"/>
    </location>
</feature>
<feature type="compositionally biased region" description="Basic and acidic residues" evidence="1">
    <location>
        <begin position="86"/>
        <end position="120"/>
    </location>
</feature>
<sequence length="120" mass="13051">MSEHEPPPQSPRPPQPAAEQPAEPVPPPVAPRPATRAGFGRFARHRATQLVAVGLLGLVLGAGIVALAGRDGHRPGNAQDRPGTSRFDDRGPGRGDFDRRERPNRGEHQDRQDRPDRGER</sequence>
<evidence type="ECO:0000256" key="2">
    <source>
        <dbReference type="SAM" id="Phobius"/>
    </source>
</evidence>
<protein>
    <submittedName>
        <fullName evidence="3">Uncharacterized protein</fullName>
    </submittedName>
</protein>
<keyword evidence="2" id="KW-1133">Transmembrane helix</keyword>
<keyword evidence="2" id="KW-0812">Transmembrane</keyword>
<dbReference type="EMBL" id="CP034550">
    <property type="protein sequence ID" value="QFZ21924.1"/>
    <property type="molecule type" value="Genomic_DNA"/>
</dbReference>
<dbReference type="RefSeq" id="WP_051766140.1">
    <property type="nucleotide sequence ID" value="NZ_CP034550.1"/>
</dbReference>
<keyword evidence="4" id="KW-1185">Reference proteome</keyword>
<evidence type="ECO:0000313" key="4">
    <source>
        <dbReference type="Proteomes" id="UP000325787"/>
    </source>
</evidence>
<feature type="transmembrane region" description="Helical" evidence="2">
    <location>
        <begin position="50"/>
        <end position="69"/>
    </location>
</feature>
<dbReference type="KEGG" id="ssyi:EKG83_35005"/>
<accession>A0A5Q0H7H9</accession>
<dbReference type="AlphaFoldDB" id="A0A5Q0H7H9"/>
<gene>
    <name evidence="3" type="ORF">EKG83_35005</name>
</gene>
<keyword evidence="2" id="KW-0472">Membrane</keyword>
<evidence type="ECO:0000256" key="1">
    <source>
        <dbReference type="SAM" id="MobiDB-lite"/>
    </source>
</evidence>
<reference evidence="4" key="1">
    <citation type="journal article" date="2021" name="Curr. Microbiol.">
        <title>Complete genome of nocamycin-producing strain Saccharothrix syringae NRRL B-16468 reveals the biosynthetic potential for secondary metabolites.</title>
        <authorList>
            <person name="Mo X."/>
            <person name="Yang S."/>
        </authorList>
    </citation>
    <scope>NUCLEOTIDE SEQUENCE [LARGE SCALE GENOMIC DNA]</scope>
    <source>
        <strain evidence="4">ATCC 51364 / DSM 43886 / JCM 6844 / KCTC 9398 / NBRC 14523 / NRRL B-16468 / INA 2240</strain>
    </source>
</reference>
<name>A0A5Q0H7H9_SACSY</name>